<protein>
    <submittedName>
        <fullName evidence="1">Uncharacterized protein</fullName>
    </submittedName>
</protein>
<reference evidence="1" key="1">
    <citation type="submission" date="2018-02" db="EMBL/GenBank/DDBJ databases">
        <title>Rhizophora mucronata_Transcriptome.</title>
        <authorList>
            <person name="Meera S.P."/>
            <person name="Sreeshan A."/>
            <person name="Augustine A."/>
        </authorList>
    </citation>
    <scope>NUCLEOTIDE SEQUENCE</scope>
    <source>
        <tissue evidence="1">Leaf</tissue>
    </source>
</reference>
<dbReference type="AlphaFoldDB" id="A0A2P2PE40"/>
<evidence type="ECO:0000313" key="1">
    <source>
        <dbReference type="EMBL" id="MBX53008.1"/>
    </source>
</evidence>
<accession>A0A2P2PE40</accession>
<dbReference type="EMBL" id="GGEC01072524">
    <property type="protein sequence ID" value="MBX53008.1"/>
    <property type="molecule type" value="Transcribed_RNA"/>
</dbReference>
<organism evidence="1">
    <name type="scientific">Rhizophora mucronata</name>
    <name type="common">Asiatic mangrove</name>
    <dbReference type="NCBI Taxonomy" id="61149"/>
    <lineage>
        <taxon>Eukaryota</taxon>
        <taxon>Viridiplantae</taxon>
        <taxon>Streptophyta</taxon>
        <taxon>Embryophyta</taxon>
        <taxon>Tracheophyta</taxon>
        <taxon>Spermatophyta</taxon>
        <taxon>Magnoliopsida</taxon>
        <taxon>eudicotyledons</taxon>
        <taxon>Gunneridae</taxon>
        <taxon>Pentapetalae</taxon>
        <taxon>rosids</taxon>
        <taxon>fabids</taxon>
        <taxon>Malpighiales</taxon>
        <taxon>Rhizophoraceae</taxon>
        <taxon>Rhizophora</taxon>
    </lineage>
</organism>
<name>A0A2P2PE40_RHIMU</name>
<proteinExistence type="predicted"/>
<sequence length="74" mass="8958">MQILGCTLSNRNITDREGMRFRHSHKGECKNMHSKWHDISLDKQTSCRITWRKYDQSIALRQHHLPRIEINVWD</sequence>